<evidence type="ECO:0000313" key="3">
    <source>
        <dbReference type="Proteomes" id="UP001527925"/>
    </source>
</evidence>
<dbReference type="EMBL" id="JADGIZ020000026">
    <property type="protein sequence ID" value="KAL2915220.1"/>
    <property type="molecule type" value="Genomic_DNA"/>
</dbReference>
<accession>A0ABR4N6S6</accession>
<feature type="compositionally biased region" description="Low complexity" evidence="1">
    <location>
        <begin position="160"/>
        <end position="178"/>
    </location>
</feature>
<evidence type="ECO:0000313" key="2">
    <source>
        <dbReference type="EMBL" id="KAL2915220.1"/>
    </source>
</evidence>
<feature type="region of interest" description="Disordered" evidence="1">
    <location>
        <begin position="128"/>
        <end position="181"/>
    </location>
</feature>
<name>A0ABR4N6S6_9FUNG</name>
<comment type="caution">
    <text evidence="2">The sequence shown here is derived from an EMBL/GenBank/DDBJ whole genome shotgun (WGS) entry which is preliminary data.</text>
</comment>
<keyword evidence="3" id="KW-1185">Reference proteome</keyword>
<proteinExistence type="predicted"/>
<sequence length="241" mass="26711">MSAFCSDACGLKWAADQIKPHLDSLKPVAQRSLDARAQEPPPAERTSAILRLVKLVVRALESRQLRIDDAVERMYRLNAEMALTAPAVRVPSKSRGDRGSSTRVCAFDSRIVHEWSVDLDPTTMRGKSLADVAFPPDPEPEVERELARDHDGATPGDAETPQTAADTPTSASAPAAEPHQSPHFRATMCLVRGRCFRHDGWEVSKTREVEIEIADQLALVRYLSLQLAELDTRLQFGKRLH</sequence>
<evidence type="ECO:0000256" key="1">
    <source>
        <dbReference type="SAM" id="MobiDB-lite"/>
    </source>
</evidence>
<gene>
    <name evidence="2" type="ORF">HK105_205327</name>
</gene>
<protein>
    <submittedName>
        <fullName evidence="2">Uncharacterized protein</fullName>
    </submittedName>
</protein>
<reference evidence="2 3" key="1">
    <citation type="submission" date="2023-09" db="EMBL/GenBank/DDBJ databases">
        <title>Pangenome analysis of Batrachochytrium dendrobatidis and related Chytrids.</title>
        <authorList>
            <person name="Yacoub M.N."/>
            <person name="Stajich J.E."/>
            <person name="James T.Y."/>
        </authorList>
    </citation>
    <scope>NUCLEOTIDE SEQUENCE [LARGE SCALE GENOMIC DNA]</scope>
    <source>
        <strain evidence="2 3">JEL0888</strain>
    </source>
</reference>
<feature type="compositionally biased region" description="Basic and acidic residues" evidence="1">
    <location>
        <begin position="141"/>
        <end position="152"/>
    </location>
</feature>
<organism evidence="2 3">
    <name type="scientific">Polyrhizophydium stewartii</name>
    <dbReference type="NCBI Taxonomy" id="2732419"/>
    <lineage>
        <taxon>Eukaryota</taxon>
        <taxon>Fungi</taxon>
        <taxon>Fungi incertae sedis</taxon>
        <taxon>Chytridiomycota</taxon>
        <taxon>Chytridiomycota incertae sedis</taxon>
        <taxon>Chytridiomycetes</taxon>
        <taxon>Rhizophydiales</taxon>
        <taxon>Rhizophydiales incertae sedis</taxon>
        <taxon>Polyrhizophydium</taxon>
    </lineage>
</organism>
<dbReference type="Proteomes" id="UP001527925">
    <property type="component" value="Unassembled WGS sequence"/>
</dbReference>